<comment type="caution">
    <text evidence="2">The sequence shown here is derived from an EMBL/GenBank/DDBJ whole genome shotgun (WGS) entry which is preliminary data.</text>
</comment>
<dbReference type="PANTHER" id="PTHR38654:SF1">
    <property type="entry name" value="BUCKY BALL"/>
    <property type="match status" value="1"/>
</dbReference>
<feature type="region of interest" description="Disordered" evidence="1">
    <location>
        <begin position="696"/>
        <end position="722"/>
    </location>
</feature>
<feature type="compositionally biased region" description="Polar residues" evidence="1">
    <location>
        <begin position="302"/>
        <end position="315"/>
    </location>
</feature>
<feature type="region of interest" description="Disordered" evidence="1">
    <location>
        <begin position="1"/>
        <end position="22"/>
    </location>
</feature>
<reference evidence="2 3" key="1">
    <citation type="submission" date="2021-04" db="EMBL/GenBank/DDBJ databases">
        <authorList>
            <person name="De Guttry C."/>
            <person name="Zahm M."/>
            <person name="Klopp C."/>
            <person name="Cabau C."/>
            <person name="Louis A."/>
            <person name="Berthelot C."/>
            <person name="Parey E."/>
            <person name="Roest Crollius H."/>
            <person name="Montfort J."/>
            <person name="Robinson-Rechavi M."/>
            <person name="Bucao C."/>
            <person name="Bouchez O."/>
            <person name="Gislard M."/>
            <person name="Lluch J."/>
            <person name="Milhes M."/>
            <person name="Lampietro C."/>
            <person name="Lopez Roques C."/>
            <person name="Donnadieu C."/>
            <person name="Braasch I."/>
            <person name="Desvignes T."/>
            <person name="Postlethwait J."/>
            <person name="Bobe J."/>
            <person name="Wedekind C."/>
            <person name="Guiguen Y."/>
        </authorList>
    </citation>
    <scope>NUCLEOTIDE SEQUENCE [LARGE SCALE GENOMIC DNA]</scope>
    <source>
        <strain evidence="2">Cs_M1</strain>
        <tissue evidence="2">Blood</tissue>
    </source>
</reference>
<protein>
    <recommendedName>
        <fullName evidence="4">Bucky ball</fullName>
    </recommendedName>
</protein>
<evidence type="ECO:0000313" key="2">
    <source>
        <dbReference type="EMBL" id="KAK6299798.1"/>
    </source>
</evidence>
<gene>
    <name evidence="2" type="ORF">J4Q44_G00298310</name>
</gene>
<dbReference type="EMBL" id="JAGTTL010000028">
    <property type="protein sequence ID" value="KAK6299798.1"/>
    <property type="molecule type" value="Genomic_DNA"/>
</dbReference>
<dbReference type="PANTHER" id="PTHR38654">
    <property type="entry name" value="BUCKY BALL-RELATED"/>
    <property type="match status" value="1"/>
</dbReference>
<name>A0AAN8KX82_9TELE</name>
<feature type="region of interest" description="Disordered" evidence="1">
    <location>
        <begin position="576"/>
        <end position="598"/>
    </location>
</feature>
<sequence length="722" mass="80697">MDEGSKHPQSMESGQHNQRHVNHPRPFFYVQPASQPYYNMYHHHNQWHNMNNPYNHYGLPGSGGYPFGRPSPYMSPYPYMQYPGGYVVPHTPHMHPVDYRRMYEPSHFHPPPVHDPIFRHQQQHQQQHHHAHAHREVVCSEAQTDPNDALNKLIECLDKLRANEMQGSEKELDSGVVSQSSGIFSPDGETKSCEVVVGGDIHGGHGASCGKLEGSQLQSSFPMGSLFSVGDSTAAVYDRESSRSLGGLGQEGWAVDSDEEPPLDSSSVHEEHKENLDPQQHAEEESLHRCSSENLCLQSAVLQSENSPRPENTDNQAEEDSTNPDCTSSTEGLMRQGHCSNLLSPQSLPSPIASDWQALEDTKRGEETFDVPNRKGLSKLDVDLSYQILHLPFDKVLTAGALQKDCSASSSSALLCGDLQASLSSSRITTTSSPAHHHYYSYYCPPQTAHERLSVLSPSLDELSSRDEMFSTDLEDMDRFPRSSVYAGRRFSAEVEHLGEPEVKNVCPKSKKLLCACCGSSLLKGGASRVKVHHGPSVYADDEAGDSDEVVEQEQQSARTCEERAHPTRVVVQKHPVPKKHQPLHIQQHPKPSCKRGQCREAVGPEEQQEEPEMVLVGSELEYYEGHVVEGGQDVGDKEHRTCKDGLCREGMATSDPGRWERDRAKPRRKPHTSLQERLALRKALCKPLVYQRVRDEEEEPPRCHRGKGSTKRGDTMLMSQH</sequence>
<dbReference type="InterPro" id="IPR053309">
    <property type="entry name" value="Balbiani_Body_Formation"/>
</dbReference>
<proteinExistence type="predicted"/>
<feature type="compositionally biased region" description="Polar residues" evidence="1">
    <location>
        <begin position="7"/>
        <end position="16"/>
    </location>
</feature>
<evidence type="ECO:0008006" key="4">
    <source>
        <dbReference type="Google" id="ProtNLM"/>
    </source>
</evidence>
<keyword evidence="3" id="KW-1185">Reference proteome</keyword>
<evidence type="ECO:0000313" key="3">
    <source>
        <dbReference type="Proteomes" id="UP001356427"/>
    </source>
</evidence>
<feature type="region of interest" description="Disordered" evidence="1">
    <location>
        <begin position="241"/>
        <end position="289"/>
    </location>
</feature>
<feature type="region of interest" description="Disordered" evidence="1">
    <location>
        <begin position="167"/>
        <end position="190"/>
    </location>
</feature>
<evidence type="ECO:0000256" key="1">
    <source>
        <dbReference type="SAM" id="MobiDB-lite"/>
    </source>
</evidence>
<feature type="region of interest" description="Disordered" evidence="1">
    <location>
        <begin position="302"/>
        <end position="333"/>
    </location>
</feature>
<dbReference type="Proteomes" id="UP001356427">
    <property type="component" value="Unassembled WGS sequence"/>
</dbReference>
<feature type="region of interest" description="Disordered" evidence="1">
    <location>
        <begin position="648"/>
        <end position="675"/>
    </location>
</feature>
<feature type="compositionally biased region" description="Basic and acidic residues" evidence="1">
    <location>
        <begin position="267"/>
        <end position="289"/>
    </location>
</feature>
<organism evidence="2 3">
    <name type="scientific">Coregonus suidteri</name>
    <dbReference type="NCBI Taxonomy" id="861788"/>
    <lineage>
        <taxon>Eukaryota</taxon>
        <taxon>Metazoa</taxon>
        <taxon>Chordata</taxon>
        <taxon>Craniata</taxon>
        <taxon>Vertebrata</taxon>
        <taxon>Euteleostomi</taxon>
        <taxon>Actinopterygii</taxon>
        <taxon>Neopterygii</taxon>
        <taxon>Teleostei</taxon>
        <taxon>Protacanthopterygii</taxon>
        <taxon>Salmoniformes</taxon>
        <taxon>Salmonidae</taxon>
        <taxon>Coregoninae</taxon>
        <taxon>Coregonus</taxon>
    </lineage>
</organism>
<dbReference type="AlphaFoldDB" id="A0AAN8KX82"/>
<accession>A0AAN8KX82</accession>